<dbReference type="GO" id="GO:0003676">
    <property type="term" value="F:nucleic acid binding"/>
    <property type="evidence" value="ECO:0007669"/>
    <property type="project" value="InterPro"/>
</dbReference>
<dbReference type="Gene3D" id="3.30.420.10">
    <property type="entry name" value="Ribonuclease H-like superfamily/Ribonuclease H"/>
    <property type="match status" value="1"/>
</dbReference>
<evidence type="ECO:0000313" key="2">
    <source>
        <dbReference type="Proteomes" id="UP000030764"/>
    </source>
</evidence>
<dbReference type="InterPro" id="IPR012337">
    <property type="entry name" value="RNaseH-like_sf"/>
</dbReference>
<reference evidence="1 2" key="1">
    <citation type="journal article" date="2014" name="Nat. Genet.">
        <title>Genome and transcriptome of the porcine whipworm Trichuris suis.</title>
        <authorList>
            <person name="Jex A.R."/>
            <person name="Nejsum P."/>
            <person name="Schwarz E.M."/>
            <person name="Hu L."/>
            <person name="Young N.D."/>
            <person name="Hall R.S."/>
            <person name="Korhonen P.K."/>
            <person name="Liao S."/>
            <person name="Thamsborg S."/>
            <person name="Xia J."/>
            <person name="Xu P."/>
            <person name="Wang S."/>
            <person name="Scheerlinck J.P."/>
            <person name="Hofmann A."/>
            <person name="Sternberg P.W."/>
            <person name="Wang J."/>
            <person name="Gasser R.B."/>
        </authorList>
    </citation>
    <scope>NUCLEOTIDE SEQUENCE [LARGE SCALE GENOMIC DNA]</scope>
    <source>
        <strain evidence="1">DCEP-RM93M</strain>
    </source>
</reference>
<dbReference type="InterPro" id="IPR036397">
    <property type="entry name" value="RNaseH_sf"/>
</dbReference>
<protein>
    <recommendedName>
        <fullName evidence="3">Integrase catalytic domain-containing protein</fullName>
    </recommendedName>
</protein>
<dbReference type="EMBL" id="KL363192">
    <property type="protein sequence ID" value="KFD56684.1"/>
    <property type="molecule type" value="Genomic_DNA"/>
</dbReference>
<keyword evidence="2" id="KW-1185">Reference proteome</keyword>
<dbReference type="AlphaFoldDB" id="A0A085MHI8"/>
<organism evidence="1 2">
    <name type="scientific">Trichuris suis</name>
    <name type="common">pig whipworm</name>
    <dbReference type="NCBI Taxonomy" id="68888"/>
    <lineage>
        <taxon>Eukaryota</taxon>
        <taxon>Metazoa</taxon>
        <taxon>Ecdysozoa</taxon>
        <taxon>Nematoda</taxon>
        <taxon>Enoplea</taxon>
        <taxon>Dorylaimia</taxon>
        <taxon>Trichinellida</taxon>
        <taxon>Trichuridae</taxon>
        <taxon>Trichuris</taxon>
    </lineage>
</organism>
<accession>A0A085MHI8</accession>
<name>A0A085MHI8_9BILA</name>
<sequence>MLSMGDLLWAGGLKWAEAYSCSTMEAEETAELLVTQFFAKFVPPDTIHSDQGSTFEASLMGNLFELFPRDLRFLKTFRISLKTVPEENRKLRRNKTTDNKHREHCLHLSGDWSPMISLLLVHLRLHCFASCVSKGSPQTRSRFQAIMFSRCAVAMRDASMGTSSCSVDIRLSKTNFRSIVRLQLHALSGVPFH</sequence>
<evidence type="ECO:0008006" key="3">
    <source>
        <dbReference type="Google" id="ProtNLM"/>
    </source>
</evidence>
<evidence type="ECO:0000313" key="1">
    <source>
        <dbReference type="EMBL" id="KFD56684.1"/>
    </source>
</evidence>
<dbReference type="SUPFAM" id="SSF53098">
    <property type="entry name" value="Ribonuclease H-like"/>
    <property type="match status" value="1"/>
</dbReference>
<dbReference type="Proteomes" id="UP000030764">
    <property type="component" value="Unassembled WGS sequence"/>
</dbReference>
<proteinExistence type="predicted"/>
<gene>
    <name evidence="1" type="ORF">M513_02360</name>
</gene>